<dbReference type="PANTHER" id="PTHR11673">
    <property type="entry name" value="TRANSLATION INITIATION FACTOR 5A FAMILY MEMBER"/>
    <property type="match status" value="1"/>
</dbReference>
<sequence length="150" mass="16367">MSTDRNSLLLKAVEDSTSKTGKHGHAKCHFVAIDIFTRKKLKDVVPCSHNSDVPHVTSTDYQLIDISEDGFAISLIILSSVSLLTKNGNTKDDLRLPTDDTLLAQVSIITGSNLDTIKDGFVEGKDLFLSIMFAMGRSKFVVSRILVPSS</sequence>
<dbReference type="EMBL" id="AYRZ02000010">
    <property type="protein sequence ID" value="PHT70142.1"/>
    <property type="molecule type" value="Genomic_DNA"/>
</dbReference>
<dbReference type="InterPro" id="IPR014722">
    <property type="entry name" value="Rib_uL2_dom2"/>
</dbReference>
<dbReference type="GO" id="GO:0043022">
    <property type="term" value="F:ribosome binding"/>
    <property type="evidence" value="ECO:0007669"/>
    <property type="project" value="InterPro"/>
</dbReference>
<feature type="domain" description="Translation initiation factor 5A C-terminal" evidence="5">
    <location>
        <begin position="55"/>
        <end position="144"/>
    </location>
</feature>
<dbReference type="SUPFAM" id="SSF50104">
    <property type="entry name" value="Translation proteins SH3-like domain"/>
    <property type="match status" value="1"/>
</dbReference>
<evidence type="ECO:0000256" key="2">
    <source>
        <dbReference type="ARBA" id="ARBA00022917"/>
    </source>
</evidence>
<evidence type="ECO:0000313" key="6">
    <source>
        <dbReference type="EMBL" id="PHT70142.1"/>
    </source>
</evidence>
<dbReference type="Gramene" id="PHT70142">
    <property type="protein sequence ID" value="PHT70142"/>
    <property type="gene ID" value="T459_25246"/>
</dbReference>
<dbReference type="Gene3D" id="2.30.30.30">
    <property type="match status" value="1"/>
</dbReference>
<evidence type="ECO:0000256" key="3">
    <source>
        <dbReference type="ARBA" id="ARBA00023071"/>
    </source>
</evidence>
<dbReference type="InterPro" id="IPR048670">
    <property type="entry name" value="IF5A-like_N"/>
</dbReference>
<dbReference type="InterPro" id="IPR012340">
    <property type="entry name" value="NA-bd_OB-fold"/>
</dbReference>
<gene>
    <name evidence="6" type="ORF">T459_25246</name>
</gene>
<dbReference type="GO" id="GO:0003743">
    <property type="term" value="F:translation initiation factor activity"/>
    <property type="evidence" value="ECO:0007669"/>
    <property type="project" value="UniProtKB-KW"/>
</dbReference>
<accession>A0A2G2YK66</accession>
<dbReference type="GO" id="GO:0006414">
    <property type="term" value="P:translational elongation"/>
    <property type="evidence" value="ECO:0000318"/>
    <property type="project" value="GO_Central"/>
</dbReference>
<reference evidence="6 7" key="2">
    <citation type="journal article" date="2017" name="Genome Biol.">
        <title>New reference genome sequences of hot pepper reveal the massive evolution of plant disease-resistance genes by retroduplication.</title>
        <authorList>
            <person name="Kim S."/>
            <person name="Park J."/>
            <person name="Yeom S.I."/>
            <person name="Kim Y.M."/>
            <person name="Seo E."/>
            <person name="Kim K.T."/>
            <person name="Kim M.S."/>
            <person name="Lee J.M."/>
            <person name="Cheong K."/>
            <person name="Shin H.S."/>
            <person name="Kim S.B."/>
            <person name="Han K."/>
            <person name="Lee J."/>
            <person name="Park M."/>
            <person name="Lee H.A."/>
            <person name="Lee H.Y."/>
            <person name="Lee Y."/>
            <person name="Oh S."/>
            <person name="Lee J.H."/>
            <person name="Choi E."/>
            <person name="Choi E."/>
            <person name="Lee S.E."/>
            <person name="Jeon J."/>
            <person name="Kim H."/>
            <person name="Choi G."/>
            <person name="Song H."/>
            <person name="Lee J."/>
            <person name="Lee S.C."/>
            <person name="Kwon J.K."/>
            <person name="Lee H.Y."/>
            <person name="Koo N."/>
            <person name="Hong Y."/>
            <person name="Kim R.W."/>
            <person name="Kang W.H."/>
            <person name="Huh J.H."/>
            <person name="Kang B.C."/>
            <person name="Yang T.J."/>
            <person name="Lee Y.H."/>
            <person name="Bennetzen J.L."/>
            <person name="Choi D."/>
        </authorList>
    </citation>
    <scope>NUCLEOTIDE SEQUENCE [LARGE SCALE GENOMIC DNA]</scope>
    <source>
        <strain evidence="7">cv. CM334</strain>
    </source>
</reference>
<keyword evidence="3" id="KW-0385">Hypusine</keyword>
<dbReference type="SUPFAM" id="SSF50249">
    <property type="entry name" value="Nucleic acid-binding proteins"/>
    <property type="match status" value="1"/>
</dbReference>
<dbReference type="GO" id="GO:0045901">
    <property type="term" value="P:positive regulation of translational elongation"/>
    <property type="evidence" value="ECO:0007669"/>
    <property type="project" value="InterPro"/>
</dbReference>
<dbReference type="Pfam" id="PF21485">
    <property type="entry name" value="IF5A-like_N"/>
    <property type="match status" value="1"/>
</dbReference>
<dbReference type="InterPro" id="IPR019769">
    <property type="entry name" value="Trans_elong_IF5A_hypusine_site"/>
</dbReference>
<evidence type="ECO:0000256" key="4">
    <source>
        <dbReference type="ARBA" id="ARBA00045610"/>
    </source>
</evidence>
<dbReference type="Pfam" id="PF01287">
    <property type="entry name" value="eIF-5a"/>
    <property type="match status" value="1"/>
</dbReference>
<name>A0A2G2YK66_CAPAN</name>
<dbReference type="STRING" id="4072.A0A2G2YK66"/>
<dbReference type="Gene3D" id="2.40.50.140">
    <property type="entry name" value="Nucleic acid-binding proteins"/>
    <property type="match status" value="1"/>
</dbReference>
<organism evidence="6 7">
    <name type="scientific">Capsicum annuum</name>
    <name type="common">Capsicum pepper</name>
    <dbReference type="NCBI Taxonomy" id="4072"/>
    <lineage>
        <taxon>Eukaryota</taxon>
        <taxon>Viridiplantae</taxon>
        <taxon>Streptophyta</taxon>
        <taxon>Embryophyta</taxon>
        <taxon>Tracheophyta</taxon>
        <taxon>Spermatophyta</taxon>
        <taxon>Magnoliopsida</taxon>
        <taxon>eudicotyledons</taxon>
        <taxon>Gunneridae</taxon>
        <taxon>Pentapetalae</taxon>
        <taxon>asterids</taxon>
        <taxon>lamiids</taxon>
        <taxon>Solanales</taxon>
        <taxon>Solanaceae</taxon>
        <taxon>Solanoideae</taxon>
        <taxon>Capsiceae</taxon>
        <taxon>Capsicum</taxon>
    </lineage>
</organism>
<dbReference type="Proteomes" id="UP000222542">
    <property type="component" value="Unassembled WGS sequence"/>
</dbReference>
<dbReference type="InterPro" id="IPR008991">
    <property type="entry name" value="Translation_prot_SH3-like_sf"/>
</dbReference>
<evidence type="ECO:0000256" key="1">
    <source>
        <dbReference type="ARBA" id="ARBA00006016"/>
    </source>
</evidence>
<reference evidence="6 7" key="1">
    <citation type="journal article" date="2014" name="Nat. Genet.">
        <title>Genome sequence of the hot pepper provides insights into the evolution of pungency in Capsicum species.</title>
        <authorList>
            <person name="Kim S."/>
            <person name="Park M."/>
            <person name="Yeom S.I."/>
            <person name="Kim Y.M."/>
            <person name="Lee J.M."/>
            <person name="Lee H.A."/>
            <person name="Seo E."/>
            <person name="Choi J."/>
            <person name="Cheong K."/>
            <person name="Kim K.T."/>
            <person name="Jung K."/>
            <person name="Lee G.W."/>
            <person name="Oh S.K."/>
            <person name="Bae C."/>
            <person name="Kim S.B."/>
            <person name="Lee H.Y."/>
            <person name="Kim S.Y."/>
            <person name="Kim M.S."/>
            <person name="Kang B.C."/>
            <person name="Jo Y.D."/>
            <person name="Yang H.B."/>
            <person name="Jeong H.J."/>
            <person name="Kang W.H."/>
            <person name="Kwon J.K."/>
            <person name="Shin C."/>
            <person name="Lim J.Y."/>
            <person name="Park J.H."/>
            <person name="Huh J.H."/>
            <person name="Kim J.S."/>
            <person name="Kim B.D."/>
            <person name="Cohen O."/>
            <person name="Paran I."/>
            <person name="Suh M.C."/>
            <person name="Lee S.B."/>
            <person name="Kim Y.K."/>
            <person name="Shin Y."/>
            <person name="Noh S.J."/>
            <person name="Park J."/>
            <person name="Seo Y.S."/>
            <person name="Kwon S.Y."/>
            <person name="Kim H.A."/>
            <person name="Park J.M."/>
            <person name="Kim H.J."/>
            <person name="Choi S.B."/>
            <person name="Bosland P.W."/>
            <person name="Reeves G."/>
            <person name="Jo S.H."/>
            <person name="Lee B.W."/>
            <person name="Cho H.T."/>
            <person name="Choi H.S."/>
            <person name="Lee M.S."/>
            <person name="Yu Y."/>
            <person name="Do Choi Y."/>
            <person name="Park B.S."/>
            <person name="van Deynze A."/>
            <person name="Ashrafi H."/>
            <person name="Hill T."/>
            <person name="Kim W.T."/>
            <person name="Pai H.S."/>
            <person name="Ahn H.K."/>
            <person name="Yeam I."/>
            <person name="Giovannoni J.J."/>
            <person name="Rose J.K."/>
            <person name="Sorensen I."/>
            <person name="Lee S.J."/>
            <person name="Kim R.W."/>
            <person name="Choi I.Y."/>
            <person name="Choi B.S."/>
            <person name="Lim J.S."/>
            <person name="Lee Y.H."/>
            <person name="Choi D."/>
        </authorList>
    </citation>
    <scope>NUCLEOTIDE SEQUENCE [LARGE SCALE GENOMIC DNA]</scope>
    <source>
        <strain evidence="7">cv. CM334</strain>
    </source>
</reference>
<comment type="function">
    <text evidence="4">Translation factor that promotes translation elongation and termination, particularly upon ribosome stalling at specific amino acid sequence contexts. Binds between the exit (E) and peptidyl (P) site of the ribosome and promotes rescue of stalled ribosome: specifically required for efficient translation of polyproline-containing peptides as well as other motifs that stall the ribosome. Acts as a ribosome quality control (RQC) cofactor by joining the RQC complex to facilitate peptidyl transfer during CAT tailing step.</text>
</comment>
<comment type="similarity">
    <text evidence="1">Belongs to the eIF-5A family.</text>
</comment>
<keyword evidence="6" id="KW-0396">Initiation factor</keyword>
<dbReference type="GO" id="GO:0003746">
    <property type="term" value="F:translation elongation factor activity"/>
    <property type="evidence" value="ECO:0000318"/>
    <property type="project" value="GO_Central"/>
</dbReference>
<dbReference type="PIRSF" id="PIRSF003025">
    <property type="entry name" value="eIF5A"/>
    <property type="match status" value="1"/>
</dbReference>
<dbReference type="GO" id="GO:0045905">
    <property type="term" value="P:positive regulation of translational termination"/>
    <property type="evidence" value="ECO:0007669"/>
    <property type="project" value="InterPro"/>
</dbReference>
<dbReference type="InterPro" id="IPR001884">
    <property type="entry name" value="IF5A-like"/>
</dbReference>
<proteinExistence type="inferred from homology"/>
<dbReference type="AlphaFoldDB" id="A0A2G2YK66"/>
<dbReference type="GO" id="GO:0003723">
    <property type="term" value="F:RNA binding"/>
    <property type="evidence" value="ECO:0007669"/>
    <property type="project" value="InterPro"/>
</dbReference>
<comment type="caution">
    <text evidence="6">The sequence shown here is derived from an EMBL/GenBank/DDBJ whole genome shotgun (WGS) entry which is preliminary data.</text>
</comment>
<dbReference type="SMART" id="SM01376">
    <property type="entry name" value="eIF-5a"/>
    <property type="match status" value="1"/>
</dbReference>
<dbReference type="PROSITE" id="PS00302">
    <property type="entry name" value="IF5A_HYPUSINE"/>
    <property type="match status" value="1"/>
</dbReference>
<protein>
    <submittedName>
        <fullName evidence="6">Eukaryotic translation initiation factor 5A-1</fullName>
    </submittedName>
</protein>
<keyword evidence="2" id="KW-0648">Protein biosynthesis</keyword>
<evidence type="ECO:0000313" key="7">
    <source>
        <dbReference type="Proteomes" id="UP000222542"/>
    </source>
</evidence>
<evidence type="ECO:0000259" key="5">
    <source>
        <dbReference type="SMART" id="SM01376"/>
    </source>
</evidence>
<dbReference type="InterPro" id="IPR020189">
    <property type="entry name" value="IF5A_C"/>
</dbReference>
<keyword evidence="7" id="KW-1185">Reference proteome</keyword>